<evidence type="ECO:0000256" key="4">
    <source>
        <dbReference type="ARBA" id="ARBA00022692"/>
    </source>
</evidence>
<feature type="region of interest" description="Disordered" evidence="7">
    <location>
        <begin position="775"/>
        <end position="799"/>
    </location>
</feature>
<protein>
    <recommendedName>
        <fullName evidence="9">ABC3 transporter permease C-terminal domain-containing protein</fullName>
    </recommendedName>
</protein>
<organism evidence="10 11">
    <name type="scientific">Cellulomonas gilvus (strain ATCC 13127 / NRRL B-14078)</name>
    <name type="common">Cellvibrio gilvus</name>
    <dbReference type="NCBI Taxonomy" id="593907"/>
    <lineage>
        <taxon>Bacteria</taxon>
        <taxon>Bacillati</taxon>
        <taxon>Actinomycetota</taxon>
        <taxon>Actinomycetes</taxon>
        <taxon>Micrococcales</taxon>
        <taxon>Cellulomonadaceae</taxon>
        <taxon>Cellulomonas</taxon>
    </lineage>
</organism>
<feature type="domain" description="ABC3 transporter permease C-terminal" evidence="9">
    <location>
        <begin position="965"/>
        <end position="1086"/>
    </location>
</feature>
<keyword evidence="4 8" id="KW-0812">Transmembrane</keyword>
<dbReference type="PANTHER" id="PTHR30489">
    <property type="entry name" value="LIPOPROTEIN-RELEASING SYSTEM TRANSMEMBRANE PROTEIN LOLE"/>
    <property type="match status" value="1"/>
</dbReference>
<feature type="transmembrane region" description="Helical" evidence="8">
    <location>
        <begin position="306"/>
        <end position="330"/>
    </location>
</feature>
<keyword evidence="6 8" id="KW-0472">Membrane</keyword>
<reference evidence="11" key="1">
    <citation type="submission" date="2011-04" db="EMBL/GenBank/DDBJ databases">
        <title>Complete sequence of Cellvibrio gilvus ATCC 13127.</title>
        <authorList>
            <person name="Lucas S."/>
            <person name="Han J."/>
            <person name="Lapidus A."/>
            <person name="Cheng J.-F."/>
            <person name="Goodwin L."/>
            <person name="Pitluck S."/>
            <person name="Peters L."/>
            <person name="Munk A."/>
            <person name="Detter J.C."/>
            <person name="Han C."/>
            <person name="Tapia R."/>
            <person name="Land M."/>
            <person name="Hauser L."/>
            <person name="Kyrpides N."/>
            <person name="Ivanova N."/>
            <person name="Ovchinnikova G."/>
            <person name="Pagani I."/>
            <person name="Mead D."/>
            <person name="Brumm P."/>
            <person name="Woyke T."/>
        </authorList>
    </citation>
    <scope>NUCLEOTIDE SEQUENCE [LARGE SCALE GENOMIC DNA]</scope>
    <source>
        <strain evidence="11">ATCC 13127 / NRRL B-14078</strain>
    </source>
</reference>
<keyword evidence="5 8" id="KW-1133">Transmembrane helix</keyword>
<feature type="transmembrane region" description="Helical" evidence="8">
    <location>
        <begin position="482"/>
        <end position="505"/>
    </location>
</feature>
<feature type="transmembrane region" description="Helical" evidence="8">
    <location>
        <begin position="18"/>
        <end position="41"/>
    </location>
</feature>
<gene>
    <name evidence="10" type="ordered locus">Celgi_0677</name>
</gene>
<accession>F8A7D8</accession>
<dbReference type="Proteomes" id="UP000000485">
    <property type="component" value="Chromosome"/>
</dbReference>
<dbReference type="AlphaFoldDB" id="F8A7D8"/>
<feature type="transmembrane region" description="Helical" evidence="8">
    <location>
        <begin position="1057"/>
        <end position="1085"/>
    </location>
</feature>
<dbReference type="KEGG" id="cga:Celgi_0677"/>
<evidence type="ECO:0000256" key="1">
    <source>
        <dbReference type="ARBA" id="ARBA00004651"/>
    </source>
</evidence>
<comment type="subcellular location">
    <subcellularLocation>
        <location evidence="1">Cell membrane</location>
        <topology evidence="1">Multi-pass membrane protein</topology>
    </subcellularLocation>
</comment>
<evidence type="ECO:0000256" key="6">
    <source>
        <dbReference type="ARBA" id="ARBA00023136"/>
    </source>
</evidence>
<dbReference type="RefSeq" id="WP_013882719.1">
    <property type="nucleotide sequence ID" value="NC_015671.1"/>
</dbReference>
<feature type="transmembrane region" description="Helical" evidence="8">
    <location>
        <begin position="961"/>
        <end position="986"/>
    </location>
</feature>
<dbReference type="InterPro" id="IPR051447">
    <property type="entry name" value="Lipoprotein-release_system"/>
</dbReference>
<evidence type="ECO:0000259" key="9">
    <source>
        <dbReference type="Pfam" id="PF02687"/>
    </source>
</evidence>
<evidence type="ECO:0000256" key="8">
    <source>
        <dbReference type="SAM" id="Phobius"/>
    </source>
</evidence>
<evidence type="ECO:0000313" key="11">
    <source>
        <dbReference type="Proteomes" id="UP000000485"/>
    </source>
</evidence>
<feature type="transmembrane region" description="Helical" evidence="8">
    <location>
        <begin position="1006"/>
        <end position="1037"/>
    </location>
</feature>
<feature type="transmembrane region" description="Helical" evidence="8">
    <location>
        <begin position="402"/>
        <end position="422"/>
    </location>
</feature>
<keyword evidence="11" id="KW-1185">Reference proteome</keyword>
<evidence type="ECO:0000256" key="3">
    <source>
        <dbReference type="ARBA" id="ARBA00022475"/>
    </source>
</evidence>
<dbReference type="STRING" id="593907.Celgi_0677"/>
<dbReference type="GO" id="GO:0098797">
    <property type="term" value="C:plasma membrane protein complex"/>
    <property type="evidence" value="ECO:0007669"/>
    <property type="project" value="TreeGrafter"/>
</dbReference>
<evidence type="ECO:0000256" key="2">
    <source>
        <dbReference type="ARBA" id="ARBA00005236"/>
    </source>
</evidence>
<evidence type="ECO:0000256" key="5">
    <source>
        <dbReference type="ARBA" id="ARBA00022989"/>
    </source>
</evidence>
<feature type="transmembrane region" description="Helical" evidence="8">
    <location>
        <begin position="443"/>
        <end position="462"/>
    </location>
</feature>
<dbReference type="OrthoDB" id="5101691at2"/>
<dbReference type="HOGENOM" id="CLU_009266_0_0_11"/>
<sequence>MSWVARVVLHRARAQSTLLLAVFAVTLVATTLLGVFTLLLVTSQERALQVALDRSAAAATQVEVRIETAVGEPTEATAAADAWLTDLLAPAPTTIAHWTTSPWLAVDGTDDPVAPLVYLADYPVVPDRTTLLAGAWPRAVREGDDVLVAVPQASAERYGWDVGTRLPATGLTTPERLDLRVVGVYRAEPPRSEWARDLLAGRGHAPDVPYPGTFGSVTADGWGPLVVAGFTDDEGATLPVAVARSVASPDLSSVGSADVAALQTRLPSAEQDLDAALADTGAETTLVTGLDRTLAALRGDLAITRVGVLVVWLLLLVVAVTVLLLAARLLADRRTAEQTLLTSRGASHGQLVGLAALEAAGVALVTAAVAPWLARVAYAGVTTVPVLRDAGLHVDPGLPPTLWVTCAVAAGALAAVLLAPLARRRVSAVDTAQQDVRQDRRQGLARSGADLALVTVAGVALWQLVGHRSPVLRDGSDGVDPLLVAAPALVLLAGGVLAGRVLPLVSGAGEIVARRSRSLVAPLAAWEVSRRPRRAAGAVLLVTLAVAVGTFAQGWLETWRTSQREQATLTVGTDLRVTDPDGTTLAQSAALAGVDGLQVVSPVTLRQAGVGIASATPGPPSTPETTNVLAVDTRHTGDLLRGRVAGGWATPTAGLAPAQPVTGIPVPAGTRQLQVDLRVRLQEKAPVVAIPSLVLQDARGTRTTHDFPAAPAKNGAGEVTSLTLDLPPGLGSTTVIGVSTRLSGDADKLLALVDAGLGTHGFEITWSGLRAVGEDDATTPLDPGRATWRTGTSGPSGEWGGVRIGSTWADEDGLHVAGSVDGPTIATGTAGTVTTSFDREDVVHVVVTPGVLDRLVAEPDDTLVLEVEGVTVQVRVDAVVPYLPGLPRTDGVLVDRDALTRSMLVLGYRGDLVDEWWARVPDERARTTAAAVRAAGVGAVTTRVAATADATDGPLRVGIPAALWIVTLAATALAVAGIAMSATVAVRTRRLEMARLQALGARRRSLVRAVAAEHAVLGVLGTAAGLGVGALLARVVAPVVTVAADGTPAVPDVVVQWPWATFGVVVGGIAVAATLAVLVTANALLRRASGELLRLGDEG</sequence>
<comment type="similarity">
    <text evidence="2">Belongs to the ABC-4 integral membrane protein family. LolC/E subfamily.</text>
</comment>
<feature type="transmembrane region" description="Helical" evidence="8">
    <location>
        <begin position="351"/>
        <end position="374"/>
    </location>
</feature>
<feature type="transmembrane region" description="Helical" evidence="8">
    <location>
        <begin position="535"/>
        <end position="556"/>
    </location>
</feature>
<dbReference type="eggNOG" id="COG0577">
    <property type="taxonomic scope" value="Bacteria"/>
</dbReference>
<keyword evidence="3" id="KW-1003">Cell membrane</keyword>
<dbReference type="Pfam" id="PF02687">
    <property type="entry name" value="FtsX"/>
    <property type="match status" value="1"/>
</dbReference>
<name>F8A7D8_CELGA</name>
<dbReference type="InterPro" id="IPR003838">
    <property type="entry name" value="ABC3_permease_C"/>
</dbReference>
<dbReference type="EMBL" id="CP002665">
    <property type="protein sequence ID" value="AEI11196.1"/>
    <property type="molecule type" value="Genomic_DNA"/>
</dbReference>
<proteinExistence type="inferred from homology"/>
<evidence type="ECO:0000313" key="10">
    <source>
        <dbReference type="EMBL" id="AEI11196.1"/>
    </source>
</evidence>
<dbReference type="PANTHER" id="PTHR30489:SF0">
    <property type="entry name" value="LIPOPROTEIN-RELEASING SYSTEM TRANSMEMBRANE PROTEIN LOLE"/>
    <property type="match status" value="1"/>
</dbReference>
<evidence type="ECO:0000256" key="7">
    <source>
        <dbReference type="SAM" id="MobiDB-lite"/>
    </source>
</evidence>
<dbReference type="GO" id="GO:0044874">
    <property type="term" value="P:lipoprotein localization to outer membrane"/>
    <property type="evidence" value="ECO:0007669"/>
    <property type="project" value="TreeGrafter"/>
</dbReference>